<evidence type="ECO:0000256" key="3">
    <source>
        <dbReference type="HAMAP-Rule" id="MF_03046"/>
    </source>
</evidence>
<sequence length="93" mass="10654">MESSMKAQIQQYLVESGNYEKISAKLNDKLLEDGWMDQVRRLTMNEIESDKSANFASILAKIEPQALDLVDQKTKDEVMAQIRAFLDEVVETE</sequence>
<keyword evidence="5" id="KW-1185">Reference proteome</keyword>
<accession>A0AAV5RUQ9</accession>
<keyword evidence="3" id="KW-0805">Transcription regulation</keyword>
<dbReference type="GO" id="GO:0006406">
    <property type="term" value="P:mRNA export from nucleus"/>
    <property type="evidence" value="ECO:0007669"/>
    <property type="project" value="UniProtKB-UniRule"/>
</dbReference>
<keyword evidence="3" id="KW-0509">mRNA transport</keyword>
<evidence type="ECO:0000256" key="1">
    <source>
        <dbReference type="ARBA" id="ARBA00022853"/>
    </source>
</evidence>
<comment type="similarity">
    <text evidence="3">Belongs to the ENY2 family.</text>
</comment>
<dbReference type="GO" id="GO:0070390">
    <property type="term" value="C:transcription export complex 2"/>
    <property type="evidence" value="ECO:0007669"/>
    <property type="project" value="UniProtKB-UniRule"/>
</dbReference>
<evidence type="ECO:0000313" key="5">
    <source>
        <dbReference type="Proteomes" id="UP001377567"/>
    </source>
</evidence>
<dbReference type="GO" id="GO:0003713">
    <property type="term" value="F:transcription coactivator activity"/>
    <property type="evidence" value="ECO:0007669"/>
    <property type="project" value="UniProtKB-UniRule"/>
</dbReference>
<dbReference type="HAMAP" id="MF_03046">
    <property type="entry name" value="ENY2_Sus1"/>
    <property type="match status" value="1"/>
</dbReference>
<proteinExistence type="inferred from homology"/>
<name>A0AAV5RUQ9_MAUHU</name>
<dbReference type="GO" id="GO:0006325">
    <property type="term" value="P:chromatin organization"/>
    <property type="evidence" value="ECO:0007669"/>
    <property type="project" value="UniProtKB-KW"/>
</dbReference>
<comment type="function">
    <text evidence="3">Involved in mRNA export coupled transcription activation by association with both the TREX-2 and the SAGA complexes. At the promoters, SAGA is required for recruitment of the basal transcription machinery. It influences RNA polymerase II transcriptional activity through different activities such as TBP interaction and promoter selectivity, interaction with transcription activators, and chromatin modification through histone acetylation and deubiquitination. Within the SAGA complex, participates to a subcomplex required for deubiquitination of H2B and for the maintenance of steady-state H3 methylation levels. The TREX-2 complex functions in docking export-competent ribonucleoprotein particles (mRNPs) to the nuclear entrance of the nuclear pore complex (nuclear basket). TREX-2 participates in mRNA export and accurate chromatin positioning in the nucleus by tethering genes to the nuclear periphery. May also be involved in cytoplasmic mRNA decay by interaction with components of P-bodies.</text>
</comment>
<keyword evidence="3" id="KW-0010">Activator</keyword>
<reference evidence="4 5" key="1">
    <citation type="journal article" date="2023" name="Elife">
        <title>Identification of key yeast species and microbe-microbe interactions impacting larval growth of Drosophila in the wild.</title>
        <authorList>
            <person name="Mure A."/>
            <person name="Sugiura Y."/>
            <person name="Maeda R."/>
            <person name="Honda K."/>
            <person name="Sakurai N."/>
            <person name="Takahashi Y."/>
            <person name="Watada M."/>
            <person name="Katoh T."/>
            <person name="Gotoh A."/>
            <person name="Gotoh Y."/>
            <person name="Taniguchi I."/>
            <person name="Nakamura K."/>
            <person name="Hayashi T."/>
            <person name="Katayama T."/>
            <person name="Uemura T."/>
            <person name="Hattori Y."/>
        </authorList>
    </citation>
    <scope>NUCLEOTIDE SEQUENCE [LARGE SCALE GENOMIC DNA]</scope>
    <source>
        <strain evidence="4 5">KH-74</strain>
    </source>
</reference>
<dbReference type="GO" id="GO:0000124">
    <property type="term" value="C:SAGA complex"/>
    <property type="evidence" value="ECO:0007669"/>
    <property type="project" value="UniProtKB-UniRule"/>
</dbReference>
<keyword evidence="1 3" id="KW-0156">Chromatin regulator</keyword>
<keyword evidence="3" id="KW-0539">Nucleus</keyword>
<dbReference type="GO" id="GO:0015031">
    <property type="term" value="P:protein transport"/>
    <property type="evidence" value="ECO:0007669"/>
    <property type="project" value="UniProtKB-KW"/>
</dbReference>
<comment type="subcellular location">
    <subcellularLocation>
        <location evidence="3">Nucleus</location>
        <location evidence="3">Nucleoplasm</location>
    </subcellularLocation>
    <subcellularLocation>
        <location evidence="3">Cytoplasm</location>
        <location evidence="3">P-body</location>
    </subcellularLocation>
</comment>
<keyword evidence="3" id="KW-0653">Protein transport</keyword>
<dbReference type="Gene3D" id="1.10.246.140">
    <property type="match status" value="1"/>
</dbReference>
<dbReference type="GO" id="GO:0071819">
    <property type="term" value="C:DUBm complex"/>
    <property type="evidence" value="ECO:0007669"/>
    <property type="project" value="UniProtKB-UniRule"/>
</dbReference>
<dbReference type="EMBL" id="BTGD01000001">
    <property type="protein sequence ID" value="GMM54274.1"/>
    <property type="molecule type" value="Genomic_DNA"/>
</dbReference>
<comment type="subunit">
    <text evidence="3">Component of the nuclear pore complex (NPC)-associated TREX-2 complex (transcription and export complex 2), composed of at least SUS1, SAC3, THP1, SEM1, and CDC31. TREX-2 contains 2 SUS1 chains. The TREX-2 complex interacts with the nucleoporin NUP1. Component of the 1.8 MDa SAGA transcription coactivator-HAT complex. SAGA is built of 5 distinct domains with specialized functions. Within the SAGA complex, SUS1, SGF11, SGF73 and UBP8 form an additional subcomplex of SAGA called the DUB module (deubiquitination module). Interacts directly with THP1, SAC3, SGF11, and with the RNA polymerase II.</text>
</comment>
<keyword evidence="3" id="KW-0804">Transcription</keyword>
<dbReference type="GO" id="GO:0000932">
    <property type="term" value="C:P-body"/>
    <property type="evidence" value="ECO:0007669"/>
    <property type="project" value="UniProtKB-SubCell"/>
</dbReference>
<protein>
    <recommendedName>
        <fullName evidence="3">Transcription and mRNA export factor SUS1</fullName>
    </recommendedName>
</protein>
<dbReference type="AlphaFoldDB" id="A0AAV5RUQ9"/>
<dbReference type="PANTHER" id="PTHR12514">
    <property type="entry name" value="ENHANCER OF YELLOW 2 TRANSCRIPTION FACTOR"/>
    <property type="match status" value="1"/>
</dbReference>
<comment type="caution">
    <text evidence="4">The sequence shown here is derived from an EMBL/GenBank/DDBJ whole genome shotgun (WGS) entry which is preliminary data.</text>
</comment>
<keyword evidence="2 3" id="KW-0811">Translocation</keyword>
<dbReference type="Proteomes" id="UP001377567">
    <property type="component" value="Unassembled WGS sequence"/>
</dbReference>
<organism evidence="4 5">
    <name type="scientific">Maudiozyma humilis</name>
    <name type="common">Sour dough yeast</name>
    <name type="synonym">Kazachstania humilis</name>
    <dbReference type="NCBI Taxonomy" id="51915"/>
    <lineage>
        <taxon>Eukaryota</taxon>
        <taxon>Fungi</taxon>
        <taxon>Dikarya</taxon>
        <taxon>Ascomycota</taxon>
        <taxon>Saccharomycotina</taxon>
        <taxon>Saccharomycetes</taxon>
        <taxon>Saccharomycetales</taxon>
        <taxon>Saccharomycetaceae</taxon>
        <taxon>Maudiozyma</taxon>
    </lineage>
</organism>
<evidence type="ECO:0000256" key="2">
    <source>
        <dbReference type="ARBA" id="ARBA00023010"/>
    </source>
</evidence>
<dbReference type="GO" id="GO:0005643">
    <property type="term" value="C:nuclear pore"/>
    <property type="evidence" value="ECO:0007669"/>
    <property type="project" value="UniProtKB-UniRule"/>
</dbReference>
<dbReference type="GO" id="GO:0005654">
    <property type="term" value="C:nucleoplasm"/>
    <property type="evidence" value="ECO:0007669"/>
    <property type="project" value="UniProtKB-SubCell"/>
</dbReference>
<dbReference type="InterPro" id="IPR018783">
    <property type="entry name" value="TF_ENY2"/>
</dbReference>
<dbReference type="InterPro" id="IPR038212">
    <property type="entry name" value="TF_EnY2_sf"/>
</dbReference>
<dbReference type="Pfam" id="PF10163">
    <property type="entry name" value="EnY2"/>
    <property type="match status" value="1"/>
</dbReference>
<dbReference type="GO" id="GO:0006368">
    <property type="term" value="P:transcription elongation by RNA polymerase II"/>
    <property type="evidence" value="ECO:0007669"/>
    <property type="project" value="UniProtKB-UniRule"/>
</dbReference>
<gene>
    <name evidence="3" type="primary">SUS1</name>
    <name evidence="4" type="ORF">DAKH74_008900</name>
</gene>
<evidence type="ECO:0000313" key="4">
    <source>
        <dbReference type="EMBL" id="GMM54274.1"/>
    </source>
</evidence>
<keyword evidence="3" id="KW-0963">Cytoplasm</keyword>
<keyword evidence="3" id="KW-0813">Transport</keyword>